<dbReference type="InterPro" id="IPR027417">
    <property type="entry name" value="P-loop_NTPase"/>
</dbReference>
<comment type="caution">
    <text evidence="5">The sequence shown here is derived from an EMBL/GenBank/DDBJ whole genome shotgun (WGS) entry which is preliminary data.</text>
</comment>
<evidence type="ECO:0000313" key="5">
    <source>
        <dbReference type="EMBL" id="GLB32974.1"/>
    </source>
</evidence>
<evidence type="ECO:0000313" key="6">
    <source>
        <dbReference type="Proteomes" id="UP001419084"/>
    </source>
</evidence>
<dbReference type="SMART" id="SM00487">
    <property type="entry name" value="DEXDc"/>
    <property type="match status" value="1"/>
</dbReference>
<keyword evidence="1" id="KW-0547">Nucleotide-binding</keyword>
<evidence type="ECO:0000259" key="4">
    <source>
        <dbReference type="PROSITE" id="PS51194"/>
    </source>
</evidence>
<dbReference type="PANTHER" id="PTHR47957:SF3">
    <property type="entry name" value="ATP-DEPENDENT HELICASE HRQ1"/>
    <property type="match status" value="1"/>
</dbReference>
<dbReference type="Pfam" id="PF00271">
    <property type="entry name" value="Helicase_C"/>
    <property type="match status" value="1"/>
</dbReference>
<organism evidence="5 6">
    <name type="scientific">Lacrimispora amygdalina</name>
    <dbReference type="NCBI Taxonomy" id="253257"/>
    <lineage>
        <taxon>Bacteria</taxon>
        <taxon>Bacillati</taxon>
        <taxon>Bacillota</taxon>
        <taxon>Clostridia</taxon>
        <taxon>Lachnospirales</taxon>
        <taxon>Lachnospiraceae</taxon>
        <taxon>Lacrimispora</taxon>
    </lineage>
</organism>
<dbReference type="EMBL" id="BRPJ01000101">
    <property type="protein sequence ID" value="GLB32974.1"/>
    <property type="molecule type" value="Genomic_DNA"/>
</dbReference>
<evidence type="ECO:0000256" key="2">
    <source>
        <dbReference type="ARBA" id="ARBA00022840"/>
    </source>
</evidence>
<dbReference type="InterPro" id="IPR001650">
    <property type="entry name" value="Helicase_C-like"/>
</dbReference>
<dbReference type="PROSITE" id="PS51194">
    <property type="entry name" value="HELICASE_CTER"/>
    <property type="match status" value="1"/>
</dbReference>
<keyword evidence="5" id="KW-0378">Hydrolase</keyword>
<keyword evidence="6" id="KW-1185">Reference proteome</keyword>
<dbReference type="SMART" id="SM00490">
    <property type="entry name" value="HELICc"/>
    <property type="match status" value="1"/>
</dbReference>
<feature type="domain" description="Helicase C-terminal" evidence="4">
    <location>
        <begin position="933"/>
        <end position="1103"/>
    </location>
</feature>
<dbReference type="PANTHER" id="PTHR47957">
    <property type="entry name" value="ATP-DEPENDENT HELICASE HRQ1"/>
    <property type="match status" value="1"/>
</dbReference>
<dbReference type="Pfam" id="PF00270">
    <property type="entry name" value="DEAD"/>
    <property type="match status" value="1"/>
</dbReference>
<dbReference type="InterPro" id="IPR014001">
    <property type="entry name" value="Helicase_ATP-bd"/>
</dbReference>
<dbReference type="GO" id="GO:0004386">
    <property type="term" value="F:helicase activity"/>
    <property type="evidence" value="ECO:0007669"/>
    <property type="project" value="UniProtKB-KW"/>
</dbReference>
<dbReference type="PROSITE" id="PS51192">
    <property type="entry name" value="HELICASE_ATP_BIND_1"/>
    <property type="match status" value="1"/>
</dbReference>
<reference evidence="5 6" key="1">
    <citation type="journal article" date="2024" name="Int. J. Syst. Evol. Microbiol.">
        <title>Lacrimispora brassicae sp. nov. isolated from fermented cabbage, and proposal of Clostridium indicum Gundawar et al. 2019 and Clostridium methoxybenzovorans Mechichi et al. 1999 as heterotypic synonyms of Lacrimispora amygdalina (Parshina et al. 2003) Haas and Blanchard 2020 and Lacrimispora indolis (McClung and McCoy 1957) Haas and Blanchard 2020, respectively.</title>
        <authorList>
            <person name="Kobayashi H."/>
            <person name="Tanizawa Y."/>
            <person name="Sakamoto M."/>
            <person name="Ohkuma M."/>
            <person name="Tohno M."/>
        </authorList>
    </citation>
    <scope>NUCLEOTIDE SEQUENCE [LARGE SCALE GENOMIC DNA]</scope>
    <source>
        <strain evidence="5 6">DSM 12857</strain>
    </source>
</reference>
<gene>
    <name evidence="5" type="ORF">LAD12857_48970</name>
</gene>
<sequence>MLPSILAKQLQKGIGDYIETTFPMTNEPFKGSVEKMLANKGSVYHEPYVAVRLPFRVAAEMPTCFEAIHPAYLPYVHQQRAFERLTGDDGRSTLVATGTGSGKTECFLYPILEYCYQHRGERGIKALIIYPMNALATDQAKRIAELIHGSDELRGNVTVGMYVGGQEHTPARTMSEHGVITDHETMLNNAPDILMTNYKMLDYLLVRPQDALLWQDNEPETLKYIAVDELHTFDGAQGTDLACLLRRLKRRLGIYDGYLCCVGTSATMGSKEKNSSILNYAEEIFGEPFDKDAIITEDRLSAHEFFAGADVTEFAMPTAEQAMELEKLSAEDEPSAYLQSAVKGWLPDFSYDVLEDEGRIQLGYELMHHSFMQSVINLTGGTYYQVSKIAEDLAAHYPDLKTLPDAAVVINSLFALISHARTGKAGKLRPFLNVQVQLWMRELRRLVAKVDPDKITYEIAHDLNKQQAKQYLPVVNCRDCGITGWVSVLNERSNATMTNLESFYNLYFRADEKIVMMFPHSHEECVPGMVPARICPDCLQVKLGEDGTDQCVNCGAEMVDVMIPNPIKTAGTKNHKQYVCPCCGSRRGLSLMGLRSATEISASISQMFASKFNDDKKTLAFSDNVQDAAHRAGFFNSRTWRFGLRTAIQKYCTELGSGQNLGDFQNGFIKYWHEHMTDEQFVSFFIAPNLTWKQAYEDMVEKRNLGKDKQAQILMYEIEQRIKYEIMLEFGLAGKIGRTLEKSNCSVISFATEDILQIADAVQERTINELGVLTAENPDSFKRMVIGYLNLMRTNGAFEDKVFDEYTMGDGNGYMLSNDRNRWLPGRQSGRNTPRFIAEHIGNGRSSFEFDSPAANKYVDWVASCCNEVMVDDSNFRAISRFILDEAVKRNVISLVPSSVNYKIYGLNKERVFITDDVMQMRCDKCGCVYAVAAENAELWIGAPCQRTTCGGFLEEYETGEINYYGRLYSAGDLVRINAREHTGLLERPNREQLEIDFKRGKDTQALWDPNVLSCTPTLEMGIDIGDLSTVILCSMPPAQSQFLQRAGRAGRKDGNALTLAVANARPHDLYFYSDPLEMIAGEVTPPKIFLRASAVLERQFVAFCMDSWVKKGIPDGVIPDKVGIVLKKLDARPDDMFPFNFLNYVQSTLSRQLNSFMQMFAAYLDDSAREELQMFARGKDANDSPMYVKILDAFEDLKKQQDALRTSVDSLKAMIRELENKPKDSSYDDEIKELKHEEAALLTVLQEIGKKNIFNFLSDEGLLPNYAFPEAGIILRAVLYRKEDEEVQVPKKKYEKMVYEYSRSASSAISEFAPNNSFYVDGRKLTIDQVDLTTAQTARWRLCPNCSHAQIEETGKNTAACPQCGSPAWADAGQVRTMLKVQMVYSNMDYTKSLINDESDDRNNIFYCKQLLVDVDEDHDISSAYRMDNEDFPFGYEFVRKATLREINFGESDMTGEKLSVSGVEEVRKGFRICKYCGKIQPDNGKANHSFACKTRKMPTLMQADTYEECLFLYREFCTEILRLLVPATTMDSSSVKMESFVAAFMLGMKEYFGNVDHLRANVSEVPVPDADYRKQYLVIYDSVPGGTGYLKQLMHEKNALIEIFEKALHVMENCACKDDPQKDGCYHCLYAYRQSQQIGNISRTTAIRILKSILSGKDNVQKIDKINDIPVNPLFDSELEQRFMEAIRTKVGAANVSDTIRNGKHSYYVKIENFAWEIEPQVLLDASSCVSVSCKPDFVFWPVSAPDHKPVAVFTDGFLYHKDIVSDDTIKREAIRRSGNFRVWSLSFKDVQSVFAPQGDFYTTTLEAEKMPSGKTMYQNMIKKQKADAIEPAKLSSFDLLLEYLKLPDAESIFKGQAYAYSLSLLEPALMKNSLAFNNWEMIVKAVNDQTHFTKTDFVFPGTIFGSWIPRSSNAHLAIHSAILASKLKEEGAVAVCAVLNDEKDCRTDKYEQEWNGLWRFYNLMQFSDEFIAVSSMGMSHMDYLTLPIAVNAGFDAVAPVTEVNDAWNEIKELLFDDDAKAFVELAKDAGVPAPDEDNIGYEVEGDDGEVVATVEIAWPDRQIGFMTAEQAEDKEKLEKLGWKILNLLDTADIDTASYFGGDN</sequence>
<dbReference type="InterPro" id="IPR011545">
    <property type="entry name" value="DEAD/DEAH_box_helicase_dom"/>
</dbReference>
<protein>
    <submittedName>
        <fullName evidence="5">DEAD/DEAH box helicase</fullName>
    </submittedName>
</protein>
<evidence type="ECO:0000256" key="1">
    <source>
        <dbReference type="ARBA" id="ARBA00022741"/>
    </source>
</evidence>
<accession>A0ABQ5MDQ3</accession>
<dbReference type="Pfam" id="PF09369">
    <property type="entry name" value="MZB"/>
    <property type="match status" value="1"/>
</dbReference>
<dbReference type="InterPro" id="IPR018973">
    <property type="entry name" value="MZB"/>
</dbReference>
<feature type="domain" description="Helicase ATP-binding" evidence="3">
    <location>
        <begin position="84"/>
        <end position="286"/>
    </location>
</feature>
<dbReference type="Gene3D" id="3.40.50.300">
    <property type="entry name" value="P-loop containing nucleotide triphosphate hydrolases"/>
    <property type="match status" value="2"/>
</dbReference>
<keyword evidence="5" id="KW-0347">Helicase</keyword>
<proteinExistence type="predicted"/>
<name>A0ABQ5MDQ3_9FIRM</name>
<dbReference type="SUPFAM" id="SSF52540">
    <property type="entry name" value="P-loop containing nucleoside triphosphate hydrolases"/>
    <property type="match status" value="2"/>
</dbReference>
<dbReference type="RefSeq" id="WP_346066444.1">
    <property type="nucleotide sequence ID" value="NZ_BRPJ01000101.1"/>
</dbReference>
<evidence type="ECO:0000259" key="3">
    <source>
        <dbReference type="PROSITE" id="PS51192"/>
    </source>
</evidence>
<keyword evidence="2" id="KW-0067">ATP-binding</keyword>
<dbReference type="Proteomes" id="UP001419084">
    <property type="component" value="Unassembled WGS sequence"/>
</dbReference>